<dbReference type="AlphaFoldDB" id="A0A078I536"/>
<dbReference type="Proteomes" id="UP000028999">
    <property type="component" value="Unassembled WGS sequence"/>
</dbReference>
<name>A0A078I536_BRANA</name>
<gene>
    <name evidence="1" type="primary">BnaCnng12160D</name>
    <name evidence="1" type="ORF">GSBRNA2T00081176001</name>
</gene>
<dbReference type="Gramene" id="CDY44986">
    <property type="protein sequence ID" value="CDY44986"/>
    <property type="gene ID" value="GSBRNA2T00081176001"/>
</dbReference>
<dbReference type="EMBL" id="LK032608">
    <property type="protein sequence ID" value="CDY44986.1"/>
    <property type="molecule type" value="Genomic_DNA"/>
</dbReference>
<evidence type="ECO:0000313" key="2">
    <source>
        <dbReference type="Proteomes" id="UP000028999"/>
    </source>
</evidence>
<sequence length="21" mass="2294">MVSSETDLLAHFLSEVSLNNS</sequence>
<proteinExistence type="predicted"/>
<protein>
    <submittedName>
        <fullName evidence="1">BnaCnng12160D protein</fullName>
    </submittedName>
</protein>
<evidence type="ECO:0000313" key="1">
    <source>
        <dbReference type="EMBL" id="CDY44986.1"/>
    </source>
</evidence>
<organism evidence="1 2">
    <name type="scientific">Brassica napus</name>
    <name type="common">Rape</name>
    <dbReference type="NCBI Taxonomy" id="3708"/>
    <lineage>
        <taxon>Eukaryota</taxon>
        <taxon>Viridiplantae</taxon>
        <taxon>Streptophyta</taxon>
        <taxon>Embryophyta</taxon>
        <taxon>Tracheophyta</taxon>
        <taxon>Spermatophyta</taxon>
        <taxon>Magnoliopsida</taxon>
        <taxon>eudicotyledons</taxon>
        <taxon>Gunneridae</taxon>
        <taxon>Pentapetalae</taxon>
        <taxon>rosids</taxon>
        <taxon>malvids</taxon>
        <taxon>Brassicales</taxon>
        <taxon>Brassicaceae</taxon>
        <taxon>Brassiceae</taxon>
        <taxon>Brassica</taxon>
    </lineage>
</organism>
<keyword evidence="2" id="KW-1185">Reference proteome</keyword>
<accession>A0A078I536</accession>
<dbReference type="PaxDb" id="3708-A0A078I536"/>
<reference evidence="1 2" key="1">
    <citation type="journal article" date="2014" name="Science">
        <title>Plant genetics. Early allopolyploid evolution in the post-Neolithic Brassica napus oilseed genome.</title>
        <authorList>
            <person name="Chalhoub B."/>
            <person name="Denoeud F."/>
            <person name="Liu S."/>
            <person name="Parkin I.A."/>
            <person name="Tang H."/>
            <person name="Wang X."/>
            <person name="Chiquet J."/>
            <person name="Belcram H."/>
            <person name="Tong C."/>
            <person name="Samans B."/>
            <person name="Correa M."/>
            <person name="Da Silva C."/>
            <person name="Just J."/>
            <person name="Falentin C."/>
            <person name="Koh C.S."/>
            <person name="Le Clainche I."/>
            <person name="Bernard M."/>
            <person name="Bento P."/>
            <person name="Noel B."/>
            <person name="Labadie K."/>
            <person name="Alberti A."/>
            <person name="Charles M."/>
            <person name="Arnaud D."/>
            <person name="Guo H."/>
            <person name="Daviaud C."/>
            <person name="Alamery S."/>
            <person name="Jabbari K."/>
            <person name="Zhao M."/>
            <person name="Edger P.P."/>
            <person name="Chelaifa H."/>
            <person name="Tack D."/>
            <person name="Lassalle G."/>
            <person name="Mestiri I."/>
            <person name="Schnel N."/>
            <person name="Le Paslier M.C."/>
            <person name="Fan G."/>
            <person name="Renault V."/>
            <person name="Bayer P.E."/>
            <person name="Golicz A.A."/>
            <person name="Manoli S."/>
            <person name="Lee T.H."/>
            <person name="Thi V.H."/>
            <person name="Chalabi S."/>
            <person name="Hu Q."/>
            <person name="Fan C."/>
            <person name="Tollenaere R."/>
            <person name="Lu Y."/>
            <person name="Battail C."/>
            <person name="Shen J."/>
            <person name="Sidebottom C.H."/>
            <person name="Wang X."/>
            <person name="Canaguier A."/>
            <person name="Chauveau A."/>
            <person name="Berard A."/>
            <person name="Deniot G."/>
            <person name="Guan M."/>
            <person name="Liu Z."/>
            <person name="Sun F."/>
            <person name="Lim Y.P."/>
            <person name="Lyons E."/>
            <person name="Town C.D."/>
            <person name="Bancroft I."/>
            <person name="Wang X."/>
            <person name="Meng J."/>
            <person name="Ma J."/>
            <person name="Pires J.C."/>
            <person name="King G.J."/>
            <person name="Brunel D."/>
            <person name="Delourme R."/>
            <person name="Renard M."/>
            <person name="Aury J.M."/>
            <person name="Adams K.L."/>
            <person name="Batley J."/>
            <person name="Snowdon R.J."/>
            <person name="Tost J."/>
            <person name="Edwards D."/>
            <person name="Zhou Y."/>
            <person name="Hua W."/>
            <person name="Sharpe A.G."/>
            <person name="Paterson A.H."/>
            <person name="Guan C."/>
            <person name="Wincker P."/>
        </authorList>
    </citation>
    <scope>NUCLEOTIDE SEQUENCE [LARGE SCALE GENOMIC DNA]</scope>
    <source>
        <strain evidence="2">cv. Darmor-bzh</strain>
    </source>
</reference>